<reference evidence="2 3" key="1">
    <citation type="submission" date="2017-12" db="EMBL/GenBank/DDBJ databases">
        <title>Comparative genomics of Botrytis spp.</title>
        <authorList>
            <person name="Valero-Jimenez C.A."/>
            <person name="Tapia P."/>
            <person name="Veloso J."/>
            <person name="Silva-Moreno E."/>
            <person name="Staats M."/>
            <person name="Valdes J.H."/>
            <person name="Van Kan J.A.L."/>
        </authorList>
    </citation>
    <scope>NUCLEOTIDE SEQUENCE [LARGE SCALE GENOMIC DNA]</scope>
    <source>
        <strain evidence="2 3">MUCL2120</strain>
    </source>
</reference>
<evidence type="ECO:0000259" key="1">
    <source>
        <dbReference type="PROSITE" id="PS50206"/>
    </source>
</evidence>
<proteinExistence type="predicted"/>
<name>A0A4Z1H437_9HELO</name>
<dbReference type="PANTHER" id="PTHR10828">
    <property type="entry name" value="M-PHASE INDUCER PHOSPHATASE DUAL SPECIFICITY PHOSPHATASE CDC25"/>
    <property type="match status" value="1"/>
</dbReference>
<dbReference type="GO" id="GO:0005634">
    <property type="term" value="C:nucleus"/>
    <property type="evidence" value="ECO:0007669"/>
    <property type="project" value="TreeGrafter"/>
</dbReference>
<dbReference type="SUPFAM" id="SSF52821">
    <property type="entry name" value="Rhodanese/Cell cycle control phosphatase"/>
    <property type="match status" value="1"/>
</dbReference>
<dbReference type="Pfam" id="PF00581">
    <property type="entry name" value="Rhodanese"/>
    <property type="match status" value="1"/>
</dbReference>
<dbReference type="OrthoDB" id="8300214at2759"/>
<feature type="domain" description="Rhodanese" evidence="1">
    <location>
        <begin position="30"/>
        <end position="134"/>
    </location>
</feature>
<dbReference type="Gene3D" id="3.40.250.10">
    <property type="entry name" value="Rhodanese-like domain"/>
    <property type="match status" value="1"/>
</dbReference>
<dbReference type="EMBL" id="PQXJ01001037">
    <property type="protein sequence ID" value="TGO43964.1"/>
    <property type="molecule type" value="Genomic_DNA"/>
</dbReference>
<keyword evidence="3" id="KW-1185">Reference proteome</keyword>
<dbReference type="InterPro" id="IPR001763">
    <property type="entry name" value="Rhodanese-like_dom"/>
</dbReference>
<accession>A0A4Z1H437</accession>
<dbReference type="SMART" id="SM00450">
    <property type="entry name" value="RHOD"/>
    <property type="match status" value="1"/>
</dbReference>
<evidence type="ECO:0000313" key="3">
    <source>
        <dbReference type="Proteomes" id="UP000297452"/>
    </source>
</evidence>
<dbReference type="GO" id="GO:0004725">
    <property type="term" value="F:protein tyrosine phosphatase activity"/>
    <property type="evidence" value="ECO:0007669"/>
    <property type="project" value="TreeGrafter"/>
</dbReference>
<sequence length="149" mass="16657">MADWASVFPAARAAVPGIDNKIVLKKIEDGEKNFLIIDVRREDWEGGMVTGALNLPAQTFYYSRNALLDIAIKSGVEQVIFYCGSCNGRGPRCAGWFQDLINEESTEGKKISLEVFYLIGGIKGWARDFKGKQMLGFDKEFLRKLADNI</sequence>
<dbReference type="STRING" id="278944.A0A4Z1H437"/>
<protein>
    <recommendedName>
        <fullName evidence="1">Rhodanese domain-containing protein</fullName>
    </recommendedName>
</protein>
<organism evidence="2 3">
    <name type="scientific">Botryotinia narcissicola</name>
    <dbReference type="NCBI Taxonomy" id="278944"/>
    <lineage>
        <taxon>Eukaryota</taxon>
        <taxon>Fungi</taxon>
        <taxon>Dikarya</taxon>
        <taxon>Ascomycota</taxon>
        <taxon>Pezizomycotina</taxon>
        <taxon>Leotiomycetes</taxon>
        <taxon>Helotiales</taxon>
        <taxon>Sclerotiniaceae</taxon>
        <taxon>Botryotinia</taxon>
    </lineage>
</organism>
<comment type="caution">
    <text evidence="2">The sequence shown here is derived from an EMBL/GenBank/DDBJ whole genome shotgun (WGS) entry which is preliminary data.</text>
</comment>
<gene>
    <name evidence="2" type="ORF">BOTNAR_1042g00020</name>
</gene>
<dbReference type="PROSITE" id="PS50206">
    <property type="entry name" value="RHODANESE_3"/>
    <property type="match status" value="1"/>
</dbReference>
<dbReference type="AlphaFoldDB" id="A0A4Z1H437"/>
<evidence type="ECO:0000313" key="2">
    <source>
        <dbReference type="EMBL" id="TGO43964.1"/>
    </source>
</evidence>
<dbReference type="InterPro" id="IPR036873">
    <property type="entry name" value="Rhodanese-like_dom_sf"/>
</dbReference>
<dbReference type="GO" id="GO:0005737">
    <property type="term" value="C:cytoplasm"/>
    <property type="evidence" value="ECO:0007669"/>
    <property type="project" value="TreeGrafter"/>
</dbReference>
<dbReference type="PANTHER" id="PTHR10828:SF50">
    <property type="entry name" value="REDUCTASE (ARC2), PUTATIVE (AFU_ORTHOLOGUE AFUA_6G13400)-RELATED"/>
    <property type="match status" value="1"/>
</dbReference>
<dbReference type="Proteomes" id="UP000297452">
    <property type="component" value="Unassembled WGS sequence"/>
</dbReference>